<evidence type="ECO:0000256" key="1">
    <source>
        <dbReference type="SAM" id="Phobius"/>
    </source>
</evidence>
<reference evidence="3" key="1">
    <citation type="submission" date="2016-07" db="EMBL/GenBank/DDBJ databases">
        <title>Phaeobacter portensis sp. nov., a tropodithietic acid producing bacterium isolated from a German harbor.</title>
        <authorList>
            <person name="Freese H.M."/>
            <person name="Bunk B."/>
            <person name="Breider S."/>
            <person name="Brinkhoff T."/>
        </authorList>
    </citation>
    <scope>NUCLEOTIDE SEQUENCE [LARGE SCALE GENOMIC DNA]</scope>
    <source>
        <strain evidence="3">P97</strain>
    </source>
</reference>
<keyword evidence="1" id="KW-1133">Transmembrane helix</keyword>
<organism evidence="2 3">
    <name type="scientific">Phaeobacter porticola</name>
    <dbReference type="NCBI Taxonomy" id="1844006"/>
    <lineage>
        <taxon>Bacteria</taxon>
        <taxon>Pseudomonadati</taxon>
        <taxon>Pseudomonadota</taxon>
        <taxon>Alphaproteobacteria</taxon>
        <taxon>Rhodobacterales</taxon>
        <taxon>Roseobacteraceae</taxon>
        <taxon>Phaeobacter</taxon>
    </lineage>
</organism>
<dbReference type="EMBL" id="CP016364">
    <property type="protein sequence ID" value="APG48650.1"/>
    <property type="molecule type" value="Genomic_DNA"/>
</dbReference>
<gene>
    <name evidence="2" type="ORF">PhaeoP97_03292</name>
</gene>
<dbReference type="KEGG" id="php:PhaeoP97_03292"/>
<keyword evidence="3" id="KW-1185">Reference proteome</keyword>
<protein>
    <submittedName>
        <fullName evidence="2">Uncharacterized protein</fullName>
    </submittedName>
</protein>
<evidence type="ECO:0000313" key="3">
    <source>
        <dbReference type="Proteomes" id="UP000183859"/>
    </source>
</evidence>
<name>A0A1L3I931_9RHOB</name>
<keyword evidence="1" id="KW-0812">Transmembrane</keyword>
<feature type="transmembrane region" description="Helical" evidence="1">
    <location>
        <begin position="72"/>
        <end position="99"/>
    </location>
</feature>
<keyword evidence="1" id="KW-0472">Membrane</keyword>
<sequence>MTGRFLSQRLPMRVQQLLNGVIFPQLYGPRLPPRPILAWWRFPCSFSWGRSVKGRGIAKRLFHVLPLWLVDYVLIVQLSIGKLIAASILAGLLMVAFFVG</sequence>
<dbReference type="AlphaFoldDB" id="A0A1L3I931"/>
<evidence type="ECO:0000313" key="2">
    <source>
        <dbReference type="EMBL" id="APG48650.1"/>
    </source>
</evidence>
<dbReference type="Proteomes" id="UP000183859">
    <property type="component" value="Chromosome"/>
</dbReference>
<proteinExistence type="predicted"/>
<accession>A0A1L3I931</accession>